<feature type="transmembrane region" description="Helical" evidence="8">
    <location>
        <begin position="174"/>
        <end position="196"/>
    </location>
</feature>
<dbReference type="HOGENOM" id="CLU_001265_30_3_1"/>
<dbReference type="InterPro" id="IPR005828">
    <property type="entry name" value="MFS_sugar_transport-like"/>
</dbReference>
<feature type="transmembrane region" description="Helical" evidence="8">
    <location>
        <begin position="12"/>
        <end position="33"/>
    </location>
</feature>
<dbReference type="OrthoDB" id="6133115at2759"/>
<dbReference type="PANTHER" id="PTHR48022:SF28">
    <property type="entry name" value="MAJOR FACILITATOR SUPERFAMILY (MFS) PROFILE DOMAIN-CONTAINING PROTEIN-RELATED"/>
    <property type="match status" value="1"/>
</dbReference>
<dbReference type="Pfam" id="PF00083">
    <property type="entry name" value="Sugar_tr"/>
    <property type="match status" value="1"/>
</dbReference>
<evidence type="ECO:0000313" key="10">
    <source>
        <dbReference type="EMBL" id="KIV84079.1"/>
    </source>
</evidence>
<evidence type="ECO:0000256" key="3">
    <source>
        <dbReference type="ARBA" id="ARBA00022448"/>
    </source>
</evidence>
<name>A0A0D1YRQ9_9EURO</name>
<organism evidence="10 11">
    <name type="scientific">Exophiala sideris</name>
    <dbReference type="NCBI Taxonomy" id="1016849"/>
    <lineage>
        <taxon>Eukaryota</taxon>
        <taxon>Fungi</taxon>
        <taxon>Dikarya</taxon>
        <taxon>Ascomycota</taxon>
        <taxon>Pezizomycotina</taxon>
        <taxon>Eurotiomycetes</taxon>
        <taxon>Chaetothyriomycetidae</taxon>
        <taxon>Chaetothyriales</taxon>
        <taxon>Herpotrichiellaceae</taxon>
        <taxon>Exophiala</taxon>
    </lineage>
</organism>
<dbReference type="PROSITE" id="PS50850">
    <property type="entry name" value="MFS"/>
    <property type="match status" value="1"/>
</dbReference>
<evidence type="ECO:0000256" key="6">
    <source>
        <dbReference type="ARBA" id="ARBA00023136"/>
    </source>
</evidence>
<dbReference type="PANTHER" id="PTHR48022">
    <property type="entry name" value="PLASTIDIC GLUCOSE TRANSPORTER 4"/>
    <property type="match status" value="1"/>
</dbReference>
<comment type="similarity">
    <text evidence="2 7">Belongs to the major facilitator superfamily. Sugar transporter (TC 2.A.1.1) family.</text>
</comment>
<comment type="subcellular location">
    <subcellularLocation>
        <location evidence="1">Membrane</location>
        <topology evidence="1">Multi-pass membrane protein</topology>
    </subcellularLocation>
</comment>
<dbReference type="InterPro" id="IPR036259">
    <property type="entry name" value="MFS_trans_sf"/>
</dbReference>
<keyword evidence="6 8" id="KW-0472">Membrane</keyword>
<feature type="transmembrane region" description="Helical" evidence="8">
    <location>
        <begin position="270"/>
        <end position="295"/>
    </location>
</feature>
<feature type="transmembrane region" description="Helical" evidence="8">
    <location>
        <begin position="334"/>
        <end position="355"/>
    </location>
</feature>
<feature type="transmembrane region" description="Helical" evidence="8">
    <location>
        <begin position="143"/>
        <end position="162"/>
    </location>
</feature>
<reference evidence="10 11" key="1">
    <citation type="submission" date="2015-01" db="EMBL/GenBank/DDBJ databases">
        <title>The Genome Sequence of Exophiala sideris CBS121828.</title>
        <authorList>
            <consortium name="The Broad Institute Genomics Platform"/>
            <person name="Cuomo C."/>
            <person name="de Hoog S."/>
            <person name="Gorbushina A."/>
            <person name="Stielow B."/>
            <person name="Teixiera M."/>
            <person name="Abouelleil A."/>
            <person name="Chapman S.B."/>
            <person name="Priest M."/>
            <person name="Young S.K."/>
            <person name="Wortman J."/>
            <person name="Nusbaum C."/>
            <person name="Birren B."/>
        </authorList>
    </citation>
    <scope>NUCLEOTIDE SEQUENCE [LARGE SCALE GENOMIC DNA]</scope>
    <source>
        <strain evidence="10 11">CBS 121828</strain>
    </source>
</reference>
<evidence type="ECO:0000256" key="8">
    <source>
        <dbReference type="SAM" id="Phobius"/>
    </source>
</evidence>
<dbReference type="InterPro" id="IPR020846">
    <property type="entry name" value="MFS_dom"/>
</dbReference>
<feature type="transmembrane region" description="Helical" evidence="8">
    <location>
        <begin position="301"/>
        <end position="322"/>
    </location>
</feature>
<proteinExistence type="inferred from homology"/>
<dbReference type="GO" id="GO:0005351">
    <property type="term" value="F:carbohydrate:proton symporter activity"/>
    <property type="evidence" value="ECO:0007669"/>
    <property type="project" value="TreeGrafter"/>
</dbReference>
<evidence type="ECO:0000313" key="11">
    <source>
        <dbReference type="Proteomes" id="UP000053599"/>
    </source>
</evidence>
<keyword evidence="5 8" id="KW-1133">Transmembrane helix</keyword>
<dbReference type="Gene3D" id="1.20.1250.20">
    <property type="entry name" value="MFS general substrate transporter like domains"/>
    <property type="match status" value="1"/>
</dbReference>
<accession>A0A0D1YRQ9</accession>
<evidence type="ECO:0000256" key="2">
    <source>
        <dbReference type="ARBA" id="ARBA00010992"/>
    </source>
</evidence>
<protein>
    <recommendedName>
        <fullName evidence="9">Major facilitator superfamily (MFS) profile domain-containing protein</fullName>
    </recommendedName>
</protein>
<dbReference type="NCBIfam" id="TIGR00879">
    <property type="entry name" value="SP"/>
    <property type="match status" value="1"/>
</dbReference>
<evidence type="ECO:0000256" key="1">
    <source>
        <dbReference type="ARBA" id="ARBA00004141"/>
    </source>
</evidence>
<feature type="transmembrane region" description="Helical" evidence="8">
    <location>
        <begin position="110"/>
        <end position="131"/>
    </location>
</feature>
<evidence type="ECO:0000256" key="7">
    <source>
        <dbReference type="RuleBase" id="RU003346"/>
    </source>
</evidence>
<feature type="transmembrane region" description="Helical" evidence="8">
    <location>
        <begin position="431"/>
        <end position="450"/>
    </location>
</feature>
<dbReference type="AlphaFoldDB" id="A0A0D1YRQ9"/>
<dbReference type="EMBL" id="KN846952">
    <property type="protein sequence ID" value="KIV84079.1"/>
    <property type="molecule type" value="Genomic_DNA"/>
</dbReference>
<sequence length="492" mass="53892">MFGITLRGKSLYTVLNACCGLAFMMYGYDAGVLGGVQDTEPFLAAMGHPTGTYIIPMIASSYTLAATVSCVVVMLIGMRLGRRGCLLSGLALVIVGASLQASAWSVAQIIVARVLCGFGIGFISCTVPTYITEMSLLAAERGPGVAIQTCMIITGIALAYWLDFGTTRTNGQFSWRFPIGFQLVFALASATGILLLPDTPRWYYATGRYEQGDRVLTQLYELPLEDEHVQTIKVQILASVRLEEEEVNKFNVLDLFWDRSNLRVDQRIRIAFLLQAFQNMMGVNLMVYYATIILANVGLSAFNIGIVAAVMQTFFALGTYPLPRTIERFGRRGILMWTAFTCGTCLVVFVIMIGIPNPTKATQWVAVASLFVCLFSFGYGWCGVPWVYAAETAPLKYRHIGGAACAMGEWSFAFVTVFGGGIALQNVGWKIWLWTILASYLVIPLVWFYCPETTGKSLEEVDLLYAKDVSPVVMEVLEHPSSKEAAGGIEAV</sequence>
<feature type="transmembrane region" description="Helical" evidence="8">
    <location>
        <begin position="361"/>
        <end position="388"/>
    </location>
</feature>
<keyword evidence="4 8" id="KW-0812">Transmembrane</keyword>
<dbReference type="Proteomes" id="UP000053599">
    <property type="component" value="Unassembled WGS sequence"/>
</dbReference>
<evidence type="ECO:0000256" key="5">
    <source>
        <dbReference type="ARBA" id="ARBA00022989"/>
    </source>
</evidence>
<dbReference type="InterPro" id="IPR003663">
    <property type="entry name" value="Sugar/inositol_transpt"/>
</dbReference>
<dbReference type="PRINTS" id="PR00171">
    <property type="entry name" value="SUGRTRNSPORT"/>
</dbReference>
<keyword evidence="3 7" id="KW-0813">Transport</keyword>
<feature type="transmembrane region" description="Helical" evidence="8">
    <location>
        <begin position="84"/>
        <end position="104"/>
    </location>
</feature>
<gene>
    <name evidence="10" type="ORF">PV11_06053</name>
</gene>
<dbReference type="SUPFAM" id="SSF103473">
    <property type="entry name" value="MFS general substrate transporter"/>
    <property type="match status" value="1"/>
</dbReference>
<dbReference type="InterPro" id="IPR050360">
    <property type="entry name" value="MFS_Sugar_Transporters"/>
</dbReference>
<dbReference type="GO" id="GO:0016020">
    <property type="term" value="C:membrane"/>
    <property type="evidence" value="ECO:0007669"/>
    <property type="project" value="UniProtKB-SubCell"/>
</dbReference>
<feature type="transmembrane region" description="Helical" evidence="8">
    <location>
        <begin position="400"/>
        <end position="425"/>
    </location>
</feature>
<feature type="transmembrane region" description="Helical" evidence="8">
    <location>
        <begin position="53"/>
        <end position="77"/>
    </location>
</feature>
<evidence type="ECO:0000256" key="4">
    <source>
        <dbReference type="ARBA" id="ARBA00022692"/>
    </source>
</evidence>
<feature type="domain" description="Major facilitator superfamily (MFS) profile" evidence="9">
    <location>
        <begin position="15"/>
        <end position="454"/>
    </location>
</feature>
<evidence type="ECO:0000259" key="9">
    <source>
        <dbReference type="PROSITE" id="PS50850"/>
    </source>
</evidence>